<dbReference type="SUPFAM" id="SSF53756">
    <property type="entry name" value="UDP-Glycosyltransferase/glycogen phosphorylase"/>
    <property type="match status" value="1"/>
</dbReference>
<protein>
    <recommendedName>
        <fullName evidence="3">Glycosyl transferase family 1 domain-containing protein</fullName>
    </recommendedName>
</protein>
<dbReference type="PANTHER" id="PTHR12526">
    <property type="entry name" value="GLYCOSYLTRANSFERASE"/>
    <property type="match status" value="1"/>
</dbReference>
<evidence type="ECO:0000256" key="2">
    <source>
        <dbReference type="ARBA" id="ARBA00022679"/>
    </source>
</evidence>
<keyword evidence="2" id="KW-0808">Transferase</keyword>
<dbReference type="InterPro" id="IPR001296">
    <property type="entry name" value="Glyco_trans_1"/>
</dbReference>
<dbReference type="Gene3D" id="3.40.50.2000">
    <property type="entry name" value="Glycogen Phosphorylase B"/>
    <property type="match status" value="1"/>
</dbReference>
<keyword evidence="1" id="KW-0328">Glycosyltransferase</keyword>
<accession>A0A6C0K8H6</accession>
<dbReference type="EMBL" id="MN740813">
    <property type="protein sequence ID" value="QHU13110.1"/>
    <property type="molecule type" value="Genomic_DNA"/>
</dbReference>
<proteinExistence type="predicted"/>
<name>A0A6C0K8H6_9ZZZZ</name>
<dbReference type="Pfam" id="PF00534">
    <property type="entry name" value="Glycos_transf_1"/>
    <property type="match status" value="1"/>
</dbReference>
<sequence length="390" mass="44671">MKFVFFAQHMPDPCGAFFHDIALAKELQRRGHGIHFVTTQRNRMPIKGVYRGINWTFYSNAEAEMRSASIWMSPHYPFLHLVRRLNENFRKPLVVTMHFGENTDSVVQKTSGAWAEFLWIVSDHICEYVKAKVPISPHFKTVESVRPIMIEHEIKFQERGTLPEGDCITLINANVMKGAALFFELARRFPLKKFLGVRPYYNVVKVPEIYPNIEWIDIQDDIRTVMRRTKILLVPSKYESWGRVAFEAMYNGIPVLYSAPMDSLNSERRASGSTEGMDEWIAGSQFKCDYFKIEEWENAINALDDPDTYKEYSDKAYDRTYGMEVFQDVPVVERKIVDYGVQFAPKEQVSSQAAVGQGSIVSGIAPTLRMPAAGAGSGRPFHGGRFVVRR</sequence>
<dbReference type="AlphaFoldDB" id="A0A6C0K8H6"/>
<evidence type="ECO:0000313" key="4">
    <source>
        <dbReference type="EMBL" id="QHU13110.1"/>
    </source>
</evidence>
<dbReference type="PANTHER" id="PTHR12526:SF510">
    <property type="entry name" value="D-INOSITOL 3-PHOSPHATE GLYCOSYLTRANSFERASE"/>
    <property type="match status" value="1"/>
</dbReference>
<evidence type="ECO:0000259" key="3">
    <source>
        <dbReference type="Pfam" id="PF00534"/>
    </source>
</evidence>
<organism evidence="4">
    <name type="scientific">viral metagenome</name>
    <dbReference type="NCBI Taxonomy" id="1070528"/>
    <lineage>
        <taxon>unclassified sequences</taxon>
        <taxon>metagenomes</taxon>
        <taxon>organismal metagenomes</taxon>
    </lineage>
</organism>
<feature type="domain" description="Glycosyl transferase family 1" evidence="3">
    <location>
        <begin position="213"/>
        <end position="259"/>
    </location>
</feature>
<reference evidence="4" key="1">
    <citation type="journal article" date="2020" name="Nature">
        <title>Giant virus diversity and host interactions through global metagenomics.</title>
        <authorList>
            <person name="Schulz F."/>
            <person name="Roux S."/>
            <person name="Paez-Espino D."/>
            <person name="Jungbluth S."/>
            <person name="Walsh D.A."/>
            <person name="Denef V.J."/>
            <person name="McMahon K.D."/>
            <person name="Konstantinidis K.T."/>
            <person name="Eloe-Fadrosh E.A."/>
            <person name="Kyrpides N.C."/>
            <person name="Woyke T."/>
        </authorList>
    </citation>
    <scope>NUCLEOTIDE SEQUENCE</scope>
    <source>
        <strain evidence="4">GVMAG-S-1101176-114</strain>
    </source>
</reference>
<dbReference type="GO" id="GO:0016757">
    <property type="term" value="F:glycosyltransferase activity"/>
    <property type="evidence" value="ECO:0007669"/>
    <property type="project" value="UniProtKB-KW"/>
</dbReference>
<evidence type="ECO:0000256" key="1">
    <source>
        <dbReference type="ARBA" id="ARBA00022676"/>
    </source>
</evidence>